<gene>
    <name evidence="7" type="primary">rebM_3</name>
    <name evidence="7" type="ORF">NNJEOMEG_01620</name>
</gene>
<dbReference type="EMBL" id="BLTE01000006">
    <property type="protein sequence ID" value="GFK93786.1"/>
    <property type="molecule type" value="Genomic_DNA"/>
</dbReference>
<evidence type="ECO:0000256" key="1">
    <source>
        <dbReference type="ARBA" id="ARBA00005189"/>
    </source>
</evidence>
<proteinExistence type="predicted"/>
<name>A0A6V8LVD8_9BACT</name>
<reference evidence="7 8" key="1">
    <citation type="submission" date="2020-04" db="EMBL/GenBank/DDBJ databases">
        <authorList>
            <consortium name="Desulfovibrio sp. FSS-1 genome sequencing consortium"/>
            <person name="Shimoshige H."/>
            <person name="Kobayashi H."/>
            <person name="Maekawa T."/>
        </authorList>
    </citation>
    <scope>NUCLEOTIDE SEQUENCE [LARGE SCALE GENOMIC DNA]</scope>
    <source>
        <strain evidence="7 8">SIID29052-01</strain>
    </source>
</reference>
<evidence type="ECO:0000313" key="7">
    <source>
        <dbReference type="EMBL" id="GFK93786.1"/>
    </source>
</evidence>
<keyword evidence="3 7" id="KW-0808">Transferase</keyword>
<feature type="domain" description="Methyltransferase" evidence="6">
    <location>
        <begin position="44"/>
        <end position="139"/>
    </location>
</feature>
<comment type="catalytic activity">
    <reaction evidence="5">
        <text>phosphoethanolamine + S-adenosyl-L-methionine = N-methylethanolamine phosphate + S-adenosyl-L-homocysteine + H(+)</text>
        <dbReference type="Rhea" id="RHEA:20365"/>
        <dbReference type="ChEBI" id="CHEBI:15378"/>
        <dbReference type="ChEBI" id="CHEBI:57781"/>
        <dbReference type="ChEBI" id="CHEBI:57856"/>
        <dbReference type="ChEBI" id="CHEBI:58190"/>
        <dbReference type="ChEBI" id="CHEBI:59789"/>
        <dbReference type="EC" id="2.1.1.103"/>
    </reaction>
    <physiologicalReaction direction="left-to-right" evidence="5">
        <dbReference type="Rhea" id="RHEA:20366"/>
    </physiologicalReaction>
</comment>
<dbReference type="RefSeq" id="WP_235956881.1">
    <property type="nucleotide sequence ID" value="NZ_BLTE01000006.1"/>
</dbReference>
<dbReference type="PANTHER" id="PTHR44307">
    <property type="entry name" value="PHOSPHOETHANOLAMINE METHYLTRANSFERASE"/>
    <property type="match status" value="1"/>
</dbReference>
<comment type="pathway">
    <text evidence="1">Lipid metabolism.</text>
</comment>
<dbReference type="Gene3D" id="3.40.50.150">
    <property type="entry name" value="Vaccinia Virus protein VP39"/>
    <property type="match status" value="1"/>
</dbReference>
<keyword evidence="8" id="KW-1185">Reference proteome</keyword>
<evidence type="ECO:0000256" key="2">
    <source>
        <dbReference type="ARBA" id="ARBA00022603"/>
    </source>
</evidence>
<dbReference type="GO" id="GO:0000234">
    <property type="term" value="F:phosphoethanolamine N-methyltransferase activity"/>
    <property type="evidence" value="ECO:0007669"/>
    <property type="project" value="UniProtKB-EC"/>
</dbReference>
<comment type="pathway">
    <text evidence="4">Phospholipid metabolism.</text>
</comment>
<dbReference type="CDD" id="cd02440">
    <property type="entry name" value="AdoMet_MTases"/>
    <property type="match status" value="1"/>
</dbReference>
<accession>A0A6V8LVD8</accession>
<reference evidence="7 8" key="2">
    <citation type="submission" date="2020-05" db="EMBL/GenBank/DDBJ databases">
        <title>Draft genome sequence of Desulfovibrio sp. strainFSS-1.</title>
        <authorList>
            <person name="Shimoshige H."/>
            <person name="Kobayashi H."/>
            <person name="Maekawa T."/>
        </authorList>
    </citation>
    <scope>NUCLEOTIDE SEQUENCE [LARGE SCALE GENOMIC DNA]</scope>
    <source>
        <strain evidence="7 8">SIID29052-01</strain>
    </source>
</reference>
<dbReference type="GO" id="GO:0102082">
    <property type="term" value="F:demethylrebeccamycin--D-glucose O-methyltransferase activity"/>
    <property type="evidence" value="ECO:0007669"/>
    <property type="project" value="UniProtKB-EC"/>
</dbReference>
<evidence type="ECO:0000259" key="6">
    <source>
        <dbReference type="Pfam" id="PF13649"/>
    </source>
</evidence>
<protein>
    <submittedName>
        <fullName evidence="7">Demethylrebeccamycin-D-glucose O-methyltransferase</fullName>
        <ecNumber evidence="7">2.1.1.164</ecNumber>
    </submittedName>
</protein>
<dbReference type="Pfam" id="PF13649">
    <property type="entry name" value="Methyltransf_25"/>
    <property type="match status" value="1"/>
</dbReference>
<dbReference type="InterPro" id="IPR029063">
    <property type="entry name" value="SAM-dependent_MTases_sf"/>
</dbReference>
<dbReference type="PANTHER" id="PTHR44307:SF2">
    <property type="entry name" value="PHOSPHOETHANOLAMINE METHYLTRANSFERASE ISOFORM X1"/>
    <property type="match status" value="1"/>
</dbReference>
<keyword evidence="2 7" id="KW-0489">Methyltransferase</keyword>
<evidence type="ECO:0000313" key="8">
    <source>
        <dbReference type="Proteomes" id="UP000494245"/>
    </source>
</evidence>
<organism evidence="7 8">
    <name type="scientific">Fundidesulfovibrio magnetotacticus</name>
    <dbReference type="NCBI Taxonomy" id="2730080"/>
    <lineage>
        <taxon>Bacteria</taxon>
        <taxon>Pseudomonadati</taxon>
        <taxon>Thermodesulfobacteriota</taxon>
        <taxon>Desulfovibrionia</taxon>
        <taxon>Desulfovibrionales</taxon>
        <taxon>Desulfovibrionaceae</taxon>
        <taxon>Fundidesulfovibrio</taxon>
    </lineage>
</organism>
<dbReference type="Proteomes" id="UP000494245">
    <property type="component" value="Unassembled WGS sequence"/>
</dbReference>
<evidence type="ECO:0000256" key="3">
    <source>
        <dbReference type="ARBA" id="ARBA00022679"/>
    </source>
</evidence>
<evidence type="ECO:0000256" key="4">
    <source>
        <dbReference type="ARBA" id="ARBA00025707"/>
    </source>
</evidence>
<evidence type="ECO:0000256" key="5">
    <source>
        <dbReference type="ARBA" id="ARBA00047622"/>
    </source>
</evidence>
<comment type="caution">
    <text evidence="7">The sequence shown here is derived from an EMBL/GenBank/DDBJ whole genome shotgun (WGS) entry which is preliminary data.</text>
</comment>
<sequence>MTMDTPFTDKYDKAFLLDAMMGPNAMRIMEEMAHDLPLSPGMRVLDLGCGMGISSILLAEKFDVTVFAADLWIAPAENAKRFASLGLGSQIFPFLVDATQEIPFAQDSFDMILSVDAYQYFGANETMLPKLLPLVKPGGHVAVAVPGFNQDFPEGGLPPEIRPYWTPEWYFYSPGWWRALWAKEPGLEITVLREMDSCQQAWDEWLKSPNPYAQGDRAMMDAGAGKYFNIIQLVGRKV</sequence>
<dbReference type="AlphaFoldDB" id="A0A6V8LVD8"/>
<dbReference type="SUPFAM" id="SSF53335">
    <property type="entry name" value="S-adenosyl-L-methionine-dependent methyltransferases"/>
    <property type="match status" value="1"/>
</dbReference>
<dbReference type="GO" id="GO:0032259">
    <property type="term" value="P:methylation"/>
    <property type="evidence" value="ECO:0007669"/>
    <property type="project" value="UniProtKB-KW"/>
</dbReference>
<dbReference type="EC" id="2.1.1.164" evidence="7"/>
<dbReference type="InterPro" id="IPR041698">
    <property type="entry name" value="Methyltransf_25"/>
</dbReference>